<dbReference type="Gene3D" id="1.10.10.10">
    <property type="entry name" value="Winged helix-like DNA-binding domain superfamily/Winged helix DNA-binding domain"/>
    <property type="match status" value="1"/>
</dbReference>
<dbReference type="Proteomes" id="UP001198565">
    <property type="component" value="Unassembled WGS sequence"/>
</dbReference>
<feature type="domain" description="OmpR/PhoB-type" evidence="6">
    <location>
        <begin position="1"/>
        <end position="65"/>
    </location>
</feature>
<keyword evidence="3 4" id="KW-0238">DNA-binding</keyword>
<dbReference type="PRINTS" id="PR00364">
    <property type="entry name" value="DISEASERSIST"/>
</dbReference>
<dbReference type="PANTHER" id="PTHR47691:SF3">
    <property type="entry name" value="HTH-TYPE TRANSCRIPTIONAL REGULATOR RV0890C-RELATED"/>
    <property type="match status" value="1"/>
</dbReference>
<evidence type="ECO:0000256" key="1">
    <source>
        <dbReference type="ARBA" id="ARBA00005820"/>
    </source>
</evidence>
<dbReference type="Gene3D" id="1.25.40.10">
    <property type="entry name" value="Tetratricopeptide repeat domain"/>
    <property type="match status" value="2"/>
</dbReference>
<evidence type="ECO:0000256" key="5">
    <source>
        <dbReference type="SAM" id="MobiDB-lite"/>
    </source>
</evidence>
<dbReference type="CDD" id="cd15831">
    <property type="entry name" value="BTAD"/>
    <property type="match status" value="1"/>
</dbReference>
<dbReference type="EMBL" id="JAINVZ010000043">
    <property type="protein sequence ID" value="MBY8889368.1"/>
    <property type="molecule type" value="Genomic_DNA"/>
</dbReference>
<dbReference type="SUPFAM" id="SSF48452">
    <property type="entry name" value="TPR-like"/>
    <property type="match status" value="2"/>
</dbReference>
<evidence type="ECO:0000256" key="3">
    <source>
        <dbReference type="ARBA" id="ARBA00023125"/>
    </source>
</evidence>
<dbReference type="PROSITE" id="PS51755">
    <property type="entry name" value="OMPR_PHOB"/>
    <property type="match status" value="1"/>
</dbReference>
<dbReference type="InterPro" id="IPR001867">
    <property type="entry name" value="OmpR/PhoB-type_DNA-bd"/>
</dbReference>
<keyword evidence="8" id="KW-1185">Reference proteome</keyword>
<dbReference type="InterPro" id="IPR016032">
    <property type="entry name" value="Sig_transdc_resp-reg_C-effctor"/>
</dbReference>
<keyword evidence="2" id="KW-0902">Two-component regulatory system</keyword>
<dbReference type="Gene3D" id="3.40.50.300">
    <property type="entry name" value="P-loop containing nucleotide triphosphate hydrolases"/>
    <property type="match status" value="1"/>
</dbReference>
<organism evidence="7 8">
    <name type="scientific">Streptantibioticus parmotrematis</name>
    <dbReference type="NCBI Taxonomy" id="2873249"/>
    <lineage>
        <taxon>Bacteria</taxon>
        <taxon>Bacillati</taxon>
        <taxon>Actinomycetota</taxon>
        <taxon>Actinomycetes</taxon>
        <taxon>Kitasatosporales</taxon>
        <taxon>Streptomycetaceae</taxon>
        <taxon>Streptantibioticus</taxon>
    </lineage>
</organism>
<evidence type="ECO:0000313" key="8">
    <source>
        <dbReference type="Proteomes" id="UP001198565"/>
    </source>
</evidence>
<dbReference type="SUPFAM" id="SSF46894">
    <property type="entry name" value="C-terminal effector domain of the bipartite response regulators"/>
    <property type="match status" value="1"/>
</dbReference>
<evidence type="ECO:0000256" key="4">
    <source>
        <dbReference type="PROSITE-ProRule" id="PRU01091"/>
    </source>
</evidence>
<sequence length="1051" mass="112932">MRSLLAALALTPGRAVPVDTLIDGVWDADPPADAPGALQALVSRLRRAIGRDAIDSGPAGYTLRARPDDVDLHVFARLVEEAGTALDAGQAAAALAALDEALALWRGPALADLADRTAAAARPEALRLTALRRRIDACLALGRADQALPQAGELVAAHPLNEPFRAQLILALRDLGRSADALAAYEEGRALLAERLGADPGPELRALHARLLDGGDPSPPAAPRRSAAPRGNLRPRLTSFVGREDDLKAIRADVARHRLVTLAGPGGAGKTRLAERAGGELAGEYPDGVWAAELAPVDHASGVPRAVLNAVGRSDTTVFGSIPASNDPTERLVEHCGHRRMLLVLDNCEHVVAAAAELAEALLSYCPGVTVLATSREPLGVPGEVVRPVGPLPPSTARRLFAERAAAVRPGLDTERDAGAIAEICRRLDGLPLGIELAAARLRLLTPRQIADRLDDRFRLLTSGSRTVMPRQQTLRAVVDWSWELLTGPERAVLRRLSVFSGGCDLPAAEAVCADGRDIRQDEVLGVLGSLVDKSLVVADRSADPDGVRYRLLETIQEYAAEHATDHPGESRDAGLRHTAYFRTLIEAAVPVLRTANQLPWLDRLEREMDNVRVALGRALDARDEDAALAMVLGLGWFWWLRNYRDEGLGWIRRAIALGGLPDDEADPRFRSRMDLRLLMLFTLSDQVAASDLHGEETKALALRMLDYYGRPGPHAATFPGLLWPFADYVAGGPSRTRSLIATMVDTCREHGDDWALACALMFRTHIAIDSPGGLDDALADWPELSRLAERVGDRWVTAQVRGASAEMAMARGRYDEARTEWQAAIRLCEELGARGEVPFLLARVAELGIRQGDDEQAAKLLVRAEEQADHYGIWDARTYVRCLQVTIALRAGDPGYARELCDTARSEAEFGTPPPMFAAFLADLEAAVRAAEGDPHGALDAAREALRAGIASECAEQIIAAFLERTALLLTGDLAQHRTAALLLGAADTLRGGDRLPRSVPEEETARQAWGAARAALGNTAADAAHAEGRELTSGDAMELLDELARVTRS</sequence>
<dbReference type="SUPFAM" id="SSF52540">
    <property type="entry name" value="P-loop containing nucleoside triphosphate hydrolases"/>
    <property type="match status" value="1"/>
</dbReference>
<dbReference type="SMART" id="SM01043">
    <property type="entry name" value="BTAD"/>
    <property type="match status" value="1"/>
</dbReference>
<reference evidence="7 8" key="1">
    <citation type="submission" date="2021-08" db="EMBL/GenBank/DDBJ databases">
        <title>Streptomyces sp. PTM05 isolated from lichen.</title>
        <authorList>
            <person name="Somphong A."/>
            <person name="Phongsopitanun W."/>
            <person name="Tanasupawat S."/>
        </authorList>
    </citation>
    <scope>NUCLEOTIDE SEQUENCE [LARGE SCALE GENOMIC DNA]</scope>
    <source>
        <strain evidence="7 8">Ptm05</strain>
    </source>
</reference>
<dbReference type="Pfam" id="PF25872">
    <property type="entry name" value="HTH_77"/>
    <property type="match status" value="1"/>
</dbReference>
<dbReference type="InterPro" id="IPR011990">
    <property type="entry name" value="TPR-like_helical_dom_sf"/>
</dbReference>
<feature type="DNA-binding region" description="OmpR/PhoB-type" evidence="4">
    <location>
        <begin position="1"/>
        <end position="65"/>
    </location>
</feature>
<dbReference type="InterPro" id="IPR027417">
    <property type="entry name" value="P-loop_NTPase"/>
</dbReference>
<accession>A0ABS7R2D8</accession>
<dbReference type="InterPro" id="IPR036388">
    <property type="entry name" value="WH-like_DNA-bd_sf"/>
</dbReference>
<dbReference type="InterPro" id="IPR005158">
    <property type="entry name" value="BTAD"/>
</dbReference>
<dbReference type="PANTHER" id="PTHR47691">
    <property type="entry name" value="REGULATOR-RELATED"/>
    <property type="match status" value="1"/>
</dbReference>
<name>A0ABS7R2D8_9ACTN</name>
<protein>
    <submittedName>
        <fullName evidence="7">Winged helix-turn-helix domain-containing protein</fullName>
    </submittedName>
</protein>
<feature type="region of interest" description="Disordered" evidence="5">
    <location>
        <begin position="212"/>
        <end position="235"/>
    </location>
</feature>
<comment type="similarity">
    <text evidence="1">Belongs to the AfsR/DnrI/RedD regulatory family.</text>
</comment>
<dbReference type="Pfam" id="PF00486">
    <property type="entry name" value="Trans_reg_C"/>
    <property type="match status" value="1"/>
</dbReference>
<evidence type="ECO:0000256" key="2">
    <source>
        <dbReference type="ARBA" id="ARBA00023012"/>
    </source>
</evidence>
<evidence type="ECO:0000259" key="6">
    <source>
        <dbReference type="PROSITE" id="PS51755"/>
    </source>
</evidence>
<dbReference type="Pfam" id="PF03704">
    <property type="entry name" value="BTAD"/>
    <property type="match status" value="1"/>
</dbReference>
<dbReference type="InterPro" id="IPR058852">
    <property type="entry name" value="HTH_77"/>
</dbReference>
<evidence type="ECO:0000313" key="7">
    <source>
        <dbReference type="EMBL" id="MBY8889368.1"/>
    </source>
</evidence>
<comment type="caution">
    <text evidence="7">The sequence shown here is derived from an EMBL/GenBank/DDBJ whole genome shotgun (WGS) entry which is preliminary data.</text>
</comment>
<proteinExistence type="inferred from homology"/>
<gene>
    <name evidence="7" type="ORF">K7472_31675</name>
</gene>